<dbReference type="AlphaFoldDB" id="A0A645H0I8"/>
<evidence type="ECO:0008006" key="2">
    <source>
        <dbReference type="Google" id="ProtNLM"/>
    </source>
</evidence>
<protein>
    <recommendedName>
        <fullName evidence="2">C4-dicarboxylate ABC transporter substrate-binding protein</fullName>
    </recommendedName>
</protein>
<gene>
    <name evidence="1" type="ORF">SDC9_179676</name>
</gene>
<proteinExistence type="predicted"/>
<organism evidence="1">
    <name type="scientific">bioreactor metagenome</name>
    <dbReference type="NCBI Taxonomy" id="1076179"/>
    <lineage>
        <taxon>unclassified sequences</taxon>
        <taxon>metagenomes</taxon>
        <taxon>ecological metagenomes</taxon>
    </lineage>
</organism>
<evidence type="ECO:0000313" key="1">
    <source>
        <dbReference type="EMBL" id="MPN32200.1"/>
    </source>
</evidence>
<accession>A0A645H0I8</accession>
<name>A0A645H0I8_9ZZZZ</name>
<sequence>MFTKTIYDNLDKVYDIHSACKSITPENCQNGLTVPLHPGAEKYYKEIGAIK</sequence>
<comment type="caution">
    <text evidence="1">The sequence shown here is derived from an EMBL/GenBank/DDBJ whole genome shotgun (WGS) entry which is preliminary data.</text>
</comment>
<dbReference type="InterPro" id="IPR011852">
    <property type="entry name" value="TRAP_TAXI"/>
</dbReference>
<dbReference type="Pfam" id="PF16868">
    <property type="entry name" value="NMT1_3"/>
    <property type="match status" value="1"/>
</dbReference>
<dbReference type="Gene3D" id="3.40.190.10">
    <property type="entry name" value="Periplasmic binding protein-like II"/>
    <property type="match status" value="1"/>
</dbReference>
<dbReference type="EMBL" id="VSSQ01084070">
    <property type="protein sequence ID" value="MPN32200.1"/>
    <property type="molecule type" value="Genomic_DNA"/>
</dbReference>
<reference evidence="1" key="1">
    <citation type="submission" date="2019-08" db="EMBL/GenBank/DDBJ databases">
        <authorList>
            <person name="Kucharzyk K."/>
            <person name="Murdoch R.W."/>
            <person name="Higgins S."/>
            <person name="Loffler F."/>
        </authorList>
    </citation>
    <scope>NUCLEOTIDE SEQUENCE</scope>
</reference>
<dbReference type="SUPFAM" id="SSF53850">
    <property type="entry name" value="Periplasmic binding protein-like II"/>
    <property type="match status" value="1"/>
</dbReference>